<dbReference type="InterPro" id="IPR028846">
    <property type="entry name" value="Recoverin"/>
</dbReference>
<name>A0A4U8UGX5_STECR</name>
<reference evidence="5 6" key="1">
    <citation type="journal article" date="2015" name="Genome Biol.">
        <title>Comparative genomics of Steinernema reveals deeply conserved gene regulatory networks.</title>
        <authorList>
            <person name="Dillman A.R."/>
            <person name="Macchietto M."/>
            <person name="Porter C.F."/>
            <person name="Rogers A."/>
            <person name="Williams B."/>
            <person name="Antoshechkin I."/>
            <person name="Lee M.M."/>
            <person name="Goodwin Z."/>
            <person name="Lu X."/>
            <person name="Lewis E.E."/>
            <person name="Goodrich-Blair H."/>
            <person name="Stock S.P."/>
            <person name="Adams B.J."/>
            <person name="Sternberg P.W."/>
            <person name="Mortazavi A."/>
        </authorList>
    </citation>
    <scope>NUCLEOTIDE SEQUENCE [LARGE SCALE GENOMIC DNA]</scope>
    <source>
        <strain evidence="5 6">ALL</strain>
    </source>
</reference>
<dbReference type="PANTHER" id="PTHR23055">
    <property type="entry name" value="CALCIUM BINDING PROTEINS"/>
    <property type="match status" value="1"/>
</dbReference>
<sequence>MKKTPSERQRNLERQFGTNVPNVRFGNKIFQTLYWALRGCQYWLCFYDTDIEVDVEDLLANPFNTQPPSLHELERLTGFKRDWIMFVYRNFKQKCSNGRMSLLQWRQIFRTIFKNSSDYDFADRIFLTIAGKRASKLITFEDLIICLYDLIQSFRGLPGDSTLTNASSTTTASFAFSLMKPNEKGCVDKTAFIEYTKSIFELNNHADLTTASFGGMWMSLRENTDRRCRTPQQYVEQLAQRQFAVLDRNKDGIITLDDIEHCFENALGLEPILLQTEADIKVS</sequence>
<reference evidence="5 6" key="2">
    <citation type="journal article" date="2019" name="G3 (Bethesda)">
        <title>Hybrid Assembly of the Genome of the Entomopathogenic Nematode Steinernema carpocapsae Identifies the X-Chromosome.</title>
        <authorList>
            <person name="Serra L."/>
            <person name="Macchietto M."/>
            <person name="Macias-Munoz A."/>
            <person name="McGill C.J."/>
            <person name="Rodriguez I.M."/>
            <person name="Rodriguez B."/>
            <person name="Murad R."/>
            <person name="Mortazavi A."/>
        </authorList>
    </citation>
    <scope>NUCLEOTIDE SEQUENCE [LARGE SCALE GENOMIC DNA]</scope>
    <source>
        <strain evidence="5 6">ALL</strain>
    </source>
</reference>
<dbReference type="AlphaFoldDB" id="A0A4U8UGX5"/>
<dbReference type="InterPro" id="IPR018247">
    <property type="entry name" value="EF_Hand_1_Ca_BS"/>
</dbReference>
<gene>
    <name evidence="5" type="ORF">L596_000027</name>
</gene>
<evidence type="ECO:0000256" key="2">
    <source>
        <dbReference type="ARBA" id="ARBA00022737"/>
    </source>
</evidence>
<dbReference type="Gene3D" id="1.10.238.10">
    <property type="entry name" value="EF-hand"/>
    <property type="match status" value="1"/>
</dbReference>
<proteinExistence type="predicted"/>
<keyword evidence="1" id="KW-0479">Metal-binding</keyword>
<dbReference type="STRING" id="34508.A0A4U8UGX5"/>
<dbReference type="InterPro" id="IPR002048">
    <property type="entry name" value="EF_hand_dom"/>
</dbReference>
<keyword evidence="6" id="KW-1185">Reference proteome</keyword>
<dbReference type="GO" id="GO:0005509">
    <property type="term" value="F:calcium ion binding"/>
    <property type="evidence" value="ECO:0007669"/>
    <property type="project" value="InterPro"/>
</dbReference>
<dbReference type="OrthoDB" id="5815468at2759"/>
<evidence type="ECO:0000256" key="1">
    <source>
        <dbReference type="ARBA" id="ARBA00022723"/>
    </source>
</evidence>
<keyword evidence="2" id="KW-0677">Repeat</keyword>
<dbReference type="InterPro" id="IPR011992">
    <property type="entry name" value="EF-hand-dom_pair"/>
</dbReference>
<dbReference type="PANTHER" id="PTHR23055:SF111">
    <property type="entry name" value="EF-HAND DOMAIN-CONTAINING PROTEIN"/>
    <property type="match status" value="1"/>
</dbReference>
<dbReference type="PROSITE" id="PS50222">
    <property type="entry name" value="EF_HAND_2"/>
    <property type="match status" value="1"/>
</dbReference>
<accession>A0A4U8UGX5</accession>
<dbReference type="EMBL" id="AZBU02000001">
    <property type="protein sequence ID" value="TMS32144.1"/>
    <property type="molecule type" value="Genomic_DNA"/>
</dbReference>
<keyword evidence="3" id="KW-0106">Calcium</keyword>
<dbReference type="PROSITE" id="PS00018">
    <property type="entry name" value="EF_HAND_1"/>
    <property type="match status" value="1"/>
</dbReference>
<organism evidence="5 6">
    <name type="scientific">Steinernema carpocapsae</name>
    <name type="common">Entomopathogenic nematode</name>
    <dbReference type="NCBI Taxonomy" id="34508"/>
    <lineage>
        <taxon>Eukaryota</taxon>
        <taxon>Metazoa</taxon>
        <taxon>Ecdysozoa</taxon>
        <taxon>Nematoda</taxon>
        <taxon>Chromadorea</taxon>
        <taxon>Rhabditida</taxon>
        <taxon>Tylenchina</taxon>
        <taxon>Panagrolaimomorpha</taxon>
        <taxon>Strongyloidoidea</taxon>
        <taxon>Steinernematidae</taxon>
        <taxon>Steinernema</taxon>
    </lineage>
</organism>
<comment type="caution">
    <text evidence="5">The sequence shown here is derived from an EMBL/GenBank/DDBJ whole genome shotgun (WGS) entry which is preliminary data.</text>
</comment>
<dbReference type="Proteomes" id="UP000298663">
    <property type="component" value="Unassembled WGS sequence"/>
</dbReference>
<protein>
    <recommendedName>
        <fullName evidence="4">EF-hand domain-containing protein</fullName>
    </recommendedName>
</protein>
<evidence type="ECO:0000313" key="6">
    <source>
        <dbReference type="Proteomes" id="UP000298663"/>
    </source>
</evidence>
<evidence type="ECO:0000259" key="4">
    <source>
        <dbReference type="PROSITE" id="PS50222"/>
    </source>
</evidence>
<dbReference type="SUPFAM" id="SSF47473">
    <property type="entry name" value="EF-hand"/>
    <property type="match status" value="1"/>
</dbReference>
<feature type="domain" description="EF-hand" evidence="4">
    <location>
        <begin position="234"/>
        <end position="269"/>
    </location>
</feature>
<evidence type="ECO:0000313" key="5">
    <source>
        <dbReference type="EMBL" id="TMS32144.1"/>
    </source>
</evidence>
<evidence type="ECO:0000256" key="3">
    <source>
        <dbReference type="ARBA" id="ARBA00022837"/>
    </source>
</evidence>